<accession>A0ABT5M9Z5</accession>
<organism evidence="4 5">
    <name type="scientific">Curvibacter microcysteis</name>
    <dbReference type="NCBI Taxonomy" id="3026419"/>
    <lineage>
        <taxon>Bacteria</taxon>
        <taxon>Pseudomonadati</taxon>
        <taxon>Pseudomonadota</taxon>
        <taxon>Betaproteobacteria</taxon>
        <taxon>Burkholderiales</taxon>
        <taxon>Comamonadaceae</taxon>
        <taxon>Curvibacter</taxon>
    </lineage>
</organism>
<proteinExistence type="inferred from homology"/>
<comment type="similarity">
    <text evidence="1">Belongs to the GSP K family.</text>
</comment>
<comment type="caution">
    <text evidence="4">The sequence shown here is derived from an EMBL/GenBank/DDBJ whole genome shotgun (WGS) entry which is preliminary data.</text>
</comment>
<dbReference type="Pfam" id="PF03934">
    <property type="entry name" value="T2SSK"/>
    <property type="match status" value="1"/>
</dbReference>
<keyword evidence="1" id="KW-1003">Cell membrane</keyword>
<name>A0ABT5M9Z5_9BURK</name>
<keyword evidence="2" id="KW-1133">Transmembrane helix</keyword>
<sequence>MSWLIPLAQRRNAPRPTALPQRGAALLTAMLTVTLVATLAAGALWQQWRAVEVESAERARVQSHWILTGALDWSRLILREDAIAGGPDSLSEPWAIPLQEARLSSFLAADSNNNASDDNDALEAFLSGSITDQQGRLNISNLIDNQALQPNAHRAFAKLFDLLSLPASQLSTLEQNLLQAKKAGDSQALLPAQRLDQLLNFGLSASTLSQLRPFITLLPERTPVNLNTAPAEVLYASIRSLDMASAQRLVSLRARSHFKSLSDVGQQLGELAAQVNESEHSVTSRYFEVLGRLRLGDNRMEERSLVVRNNSEVQTLWRERGQFQRGPGNSNPP</sequence>
<feature type="domain" description="T2SS protein K second SAM-like" evidence="3">
    <location>
        <begin position="224"/>
        <end position="282"/>
    </location>
</feature>
<reference evidence="4 5" key="1">
    <citation type="submission" date="2023-02" db="EMBL/GenBank/DDBJ databases">
        <title>Bacterial whole genome sequence for Curvibacter sp. HBC28.</title>
        <authorList>
            <person name="Le V."/>
            <person name="Ko S.-R."/>
            <person name="Ahn C.-Y."/>
            <person name="Oh H.-M."/>
        </authorList>
    </citation>
    <scope>NUCLEOTIDE SEQUENCE [LARGE SCALE GENOMIC DNA]</scope>
    <source>
        <strain evidence="4 5">HBC28</strain>
    </source>
</reference>
<gene>
    <name evidence="4" type="primary">gspK</name>
    <name evidence="4" type="ORF">PSQ39_02090</name>
</gene>
<evidence type="ECO:0000313" key="4">
    <source>
        <dbReference type="EMBL" id="MDD0813412.1"/>
    </source>
</evidence>
<keyword evidence="1 2" id="KW-0472">Membrane</keyword>
<dbReference type="SUPFAM" id="SSF54523">
    <property type="entry name" value="Pili subunits"/>
    <property type="match status" value="1"/>
</dbReference>
<keyword evidence="1" id="KW-0813">Transport</keyword>
<evidence type="ECO:0000256" key="1">
    <source>
        <dbReference type="PIRNR" id="PIRNR002786"/>
    </source>
</evidence>
<dbReference type="InterPro" id="IPR005628">
    <property type="entry name" value="GspK"/>
</dbReference>
<evidence type="ECO:0000256" key="2">
    <source>
        <dbReference type="SAM" id="Phobius"/>
    </source>
</evidence>
<evidence type="ECO:0000313" key="5">
    <source>
        <dbReference type="Proteomes" id="UP001528672"/>
    </source>
</evidence>
<keyword evidence="1" id="KW-0997">Cell inner membrane</keyword>
<feature type="transmembrane region" description="Helical" evidence="2">
    <location>
        <begin position="24"/>
        <end position="45"/>
    </location>
</feature>
<dbReference type="EMBL" id="JAQSIO010000001">
    <property type="protein sequence ID" value="MDD0813412.1"/>
    <property type="molecule type" value="Genomic_DNA"/>
</dbReference>
<keyword evidence="5" id="KW-1185">Reference proteome</keyword>
<dbReference type="NCBIfam" id="NF037980">
    <property type="entry name" value="T2SS_GspK"/>
    <property type="match status" value="1"/>
</dbReference>
<protein>
    <recommendedName>
        <fullName evidence="1">Type II secretion system protein K</fullName>
    </recommendedName>
</protein>
<keyword evidence="2" id="KW-0812">Transmembrane</keyword>
<dbReference type="PIRSF" id="PIRSF002786">
    <property type="entry name" value="XcpX"/>
    <property type="match status" value="1"/>
</dbReference>
<dbReference type="InterPro" id="IPR049179">
    <property type="entry name" value="T2SSK_SAM-like_2nd"/>
</dbReference>
<dbReference type="Proteomes" id="UP001528672">
    <property type="component" value="Unassembled WGS sequence"/>
</dbReference>
<dbReference type="InterPro" id="IPR045584">
    <property type="entry name" value="Pilin-like"/>
</dbReference>
<comment type="subcellular location">
    <subcellularLocation>
        <location evidence="1">Cell inner membrane</location>
    </subcellularLocation>
</comment>
<dbReference type="RefSeq" id="WP_273924935.1">
    <property type="nucleotide sequence ID" value="NZ_JAQSIO010000001.1"/>
</dbReference>
<evidence type="ECO:0000259" key="3">
    <source>
        <dbReference type="Pfam" id="PF03934"/>
    </source>
</evidence>